<dbReference type="SUPFAM" id="SSF82171">
    <property type="entry name" value="DPP6 N-terminal domain-like"/>
    <property type="match status" value="1"/>
</dbReference>
<comment type="caution">
    <text evidence="1">The sequence shown here is derived from an EMBL/GenBank/DDBJ whole genome shotgun (WGS) entry which is preliminary data.</text>
</comment>
<dbReference type="EMBL" id="LOHZ01000015">
    <property type="protein sequence ID" value="KYO68581.1"/>
    <property type="molecule type" value="Genomic_DNA"/>
</dbReference>
<sequence>MYFLLMLCFTLLLYGCKDRTAINMNKAREKELKDVIQVKADVIEELIINNLKNEIIGVSGWIVDYADENNIIFHNYAHLFKFNISSKKFSCHIDLPKIDADHVQGSVVTNFFVSPDGNYVVINNGGGETDVLNREFDVYFCNLGEGQVKVIAKKNNCKTLYCWSKDSAYFIMAARDGENIEIYDVHTGSIENIPFGKENISNIFITEGNNILIDGKEKYLIKLSTKEIAKLPIEGILIGEKEGEIYYFNDGKICSFNFVNSYAVENIGEKYKLFRISGDYAVFTGEKDTKIFDKSKSKMVSYPVRISENTFYYNASPDRSKLLVVDGNITRVYSSNGTFEEITVDGFGFYMAKWISEEDILQVYTQNFSPVQIIIVDYNVKDKKLSTIYNSEAYLLD</sequence>
<dbReference type="STRING" id="520767.ATZ99_00900"/>
<dbReference type="AlphaFoldDB" id="A0A162MZ24"/>
<proteinExistence type="predicted"/>
<name>A0A162MZ24_9FIRM</name>
<evidence type="ECO:0000313" key="1">
    <source>
        <dbReference type="EMBL" id="KYO68581.1"/>
    </source>
</evidence>
<evidence type="ECO:0000313" key="2">
    <source>
        <dbReference type="Proteomes" id="UP000075737"/>
    </source>
</evidence>
<protein>
    <submittedName>
        <fullName evidence="1">Uncharacterized protein</fullName>
    </submittedName>
</protein>
<dbReference type="Proteomes" id="UP000075737">
    <property type="component" value="Unassembled WGS sequence"/>
</dbReference>
<accession>A0A162MZ24</accession>
<reference evidence="1 2" key="1">
    <citation type="submission" date="2015-12" db="EMBL/GenBank/DDBJ databases">
        <title>Draft genome of Thermovenabulum gondwanense isolated from a red thermophilic microbial mat colonisisng an outflow channel of a bore well.</title>
        <authorList>
            <person name="Patel B.K."/>
        </authorList>
    </citation>
    <scope>NUCLEOTIDE SEQUENCE [LARGE SCALE GENOMIC DNA]</scope>
    <source>
        <strain evidence="1 2">R270</strain>
    </source>
</reference>
<gene>
    <name evidence="1" type="ORF">ATZ99_00900</name>
</gene>
<organism evidence="1 2">
    <name type="scientific">Thermovenabulum gondwanense</name>
    <dbReference type="NCBI Taxonomy" id="520767"/>
    <lineage>
        <taxon>Bacteria</taxon>
        <taxon>Bacillati</taxon>
        <taxon>Bacillota</taxon>
        <taxon>Clostridia</taxon>
        <taxon>Thermosediminibacterales</taxon>
        <taxon>Thermosediminibacteraceae</taxon>
        <taxon>Thermovenabulum</taxon>
    </lineage>
</organism>
<keyword evidence="2" id="KW-1185">Reference proteome</keyword>